<dbReference type="GO" id="GO:0046872">
    <property type="term" value="F:metal ion binding"/>
    <property type="evidence" value="ECO:0007669"/>
    <property type="project" value="UniProtKB-KW"/>
</dbReference>
<dbReference type="SUPFAM" id="SSF51126">
    <property type="entry name" value="Pectin lyase-like"/>
    <property type="match status" value="1"/>
</dbReference>
<protein>
    <submittedName>
        <fullName evidence="4">Pectate lyase</fullName>
    </submittedName>
</protein>
<organism evidence="4 5">
    <name type="scientific">Filimonas lacunae</name>
    <dbReference type="NCBI Taxonomy" id="477680"/>
    <lineage>
        <taxon>Bacteria</taxon>
        <taxon>Pseudomonadati</taxon>
        <taxon>Bacteroidota</taxon>
        <taxon>Chitinophagia</taxon>
        <taxon>Chitinophagales</taxon>
        <taxon>Chitinophagaceae</taxon>
        <taxon>Filimonas</taxon>
    </lineage>
</organism>
<proteinExistence type="predicted"/>
<accession>A0A173MAP2</accession>
<dbReference type="AlphaFoldDB" id="A0A173MAP2"/>
<gene>
    <name evidence="4" type="ORF">SAMN05421788_1199</name>
</gene>
<sequence>MEIKAVVITAVLLCTKAWAQLPAFPGASGFGAAASGGRGGEVYHVTNLQDSGYGTFRDAVSKPDRTIVFDTCGIITINDKIKASPRLTIAGQTAPGDGIVIYGNGVSFASNTIVRYLRFRGSSSMPRGACTVVADDLEDIIFDHVSIQWGRWDNLHLKNSSRVTFQHCLIGESIDPQRFGALFEGPTNVTVHHCLWIDNQSRNPKAKAGIEYINNVVYNWGVNGLVGGHSAENHYQDVINNYFIAGPQSTDKFIGMFSGTDHVYHTGNFADLNKNGKLDGRLVIDTDFVSATATLLPQPTHKAPIKVKVQDASSAYTEVCKQAGASLRRDGVDTRIISYLKSLGTTGEIFRTDSAAGGLVPLKTAAALADTDKDGIPDKWERVMKLNEKDPTDANKKNAEGYTNIERYFNELLLN</sequence>
<dbReference type="OrthoDB" id="9803616at2"/>
<dbReference type="RefSeq" id="WP_076382999.1">
    <property type="nucleotide sequence ID" value="NZ_AP017422.1"/>
</dbReference>
<dbReference type="STRING" id="477680.SAMN05421788_1199"/>
<name>A0A173MAP2_9BACT</name>
<evidence type="ECO:0000256" key="2">
    <source>
        <dbReference type="ARBA" id="ARBA00023180"/>
    </source>
</evidence>
<reference evidence="5" key="1">
    <citation type="submission" date="2017-01" db="EMBL/GenBank/DDBJ databases">
        <authorList>
            <person name="Varghese N."/>
            <person name="Submissions S."/>
        </authorList>
    </citation>
    <scope>NUCLEOTIDE SEQUENCE [LARGE SCALE GENOMIC DNA]</scope>
    <source>
        <strain evidence="5">DSM 21054</strain>
    </source>
</reference>
<dbReference type="EMBL" id="FTOR01000019">
    <property type="protein sequence ID" value="SIT34773.1"/>
    <property type="molecule type" value="Genomic_DNA"/>
</dbReference>
<dbReference type="PANTHER" id="PTHR42970:SF1">
    <property type="entry name" value="PECTATE LYASE C-RELATED"/>
    <property type="match status" value="1"/>
</dbReference>
<evidence type="ECO:0000313" key="5">
    <source>
        <dbReference type="Proteomes" id="UP000186917"/>
    </source>
</evidence>
<dbReference type="InterPro" id="IPR052063">
    <property type="entry name" value="Polysaccharide_Lyase_1"/>
</dbReference>
<keyword evidence="2" id="KW-0325">Glycoprotein</keyword>
<keyword evidence="3" id="KW-0732">Signal</keyword>
<dbReference type="InterPro" id="IPR012334">
    <property type="entry name" value="Pectin_lyas_fold"/>
</dbReference>
<keyword evidence="1" id="KW-0479">Metal-binding</keyword>
<dbReference type="KEGG" id="fln:FLA_0553"/>
<dbReference type="Proteomes" id="UP000186917">
    <property type="component" value="Unassembled WGS sequence"/>
</dbReference>
<dbReference type="Gene3D" id="2.160.20.10">
    <property type="entry name" value="Single-stranded right-handed beta-helix, Pectin lyase-like"/>
    <property type="match status" value="1"/>
</dbReference>
<keyword evidence="5" id="KW-1185">Reference proteome</keyword>
<evidence type="ECO:0000256" key="3">
    <source>
        <dbReference type="SAM" id="SignalP"/>
    </source>
</evidence>
<feature type="signal peptide" evidence="3">
    <location>
        <begin position="1"/>
        <end position="19"/>
    </location>
</feature>
<dbReference type="PANTHER" id="PTHR42970">
    <property type="entry name" value="PECTATE LYASE C-RELATED"/>
    <property type="match status" value="1"/>
</dbReference>
<keyword evidence="4" id="KW-0456">Lyase</keyword>
<dbReference type="GO" id="GO:0016829">
    <property type="term" value="F:lyase activity"/>
    <property type="evidence" value="ECO:0007669"/>
    <property type="project" value="UniProtKB-KW"/>
</dbReference>
<dbReference type="InterPro" id="IPR011050">
    <property type="entry name" value="Pectin_lyase_fold/virulence"/>
</dbReference>
<evidence type="ECO:0000256" key="1">
    <source>
        <dbReference type="ARBA" id="ARBA00022723"/>
    </source>
</evidence>
<feature type="chain" id="PRO_5030022673" evidence="3">
    <location>
        <begin position="20"/>
        <end position="415"/>
    </location>
</feature>
<evidence type="ECO:0000313" key="4">
    <source>
        <dbReference type="EMBL" id="SIT34773.1"/>
    </source>
</evidence>